<reference evidence="2 3" key="1">
    <citation type="submission" date="2018-03" db="EMBL/GenBank/DDBJ databases">
        <title>Genomic Encyclopedia of Archaeal and Bacterial Type Strains, Phase II (KMG-II): from individual species to whole genera.</title>
        <authorList>
            <person name="Goeker M."/>
        </authorList>
    </citation>
    <scope>NUCLEOTIDE SEQUENCE [LARGE SCALE GENOMIC DNA]</scope>
    <source>
        <strain evidence="2 3">DSM 28057</strain>
    </source>
</reference>
<name>A0A2P8EAI0_9BACT</name>
<proteinExistence type="predicted"/>
<evidence type="ECO:0000259" key="1">
    <source>
        <dbReference type="Pfam" id="PF18990"/>
    </source>
</evidence>
<sequence>MKYILIFLPFFFLIANISLAQSSFLGIQNSPRKGVLQSLMNPAEINNLNRSVDVFFVGAEGSFGNNTITFNEFLNNRNRVIDFAINKAKAPISFRSEAEIIGPTVGIRLNKWAIGLSTKSVVNGNMIDVDAKLGEAFSDYEIQVNNNTFSINSPYNQRVYLSNWSEIGLILGREVFSYQHHRLSLGANARLIFPQNYINLAVDNLRGTLVQENFDFALTDASGKVNMIYSSEILSNNSFNLSFEGFQFNNPSGLGLDLGANYQFLDQEGPKFNVGLAVRNLGSVRYPTGQIQNNSYIFNIPPDQFFNLNELRGSLDEIESHLIESGYFQLESPTTNFETGLPTQFVIYGEWKVNQNFYLSVNSHQRMRDKQDNSQIISQNLILITPRIVFGRFELYSPWAKLELSGLSGGLGLRFGGFFIGSNSILTGVLAEGKLIDFHTGLSWSFGKRQ</sequence>
<gene>
    <name evidence="2" type="ORF">CLV48_102286</name>
</gene>
<dbReference type="Proteomes" id="UP000240708">
    <property type="component" value="Unassembled WGS sequence"/>
</dbReference>
<dbReference type="AlphaFoldDB" id="A0A2P8EAI0"/>
<keyword evidence="3" id="KW-1185">Reference proteome</keyword>
<protein>
    <recommendedName>
        <fullName evidence="1">DUF5723 domain-containing protein</fullName>
    </recommendedName>
</protein>
<dbReference type="EMBL" id="PYGF01000002">
    <property type="protein sequence ID" value="PSL06470.1"/>
    <property type="molecule type" value="Genomic_DNA"/>
</dbReference>
<dbReference type="InterPro" id="IPR043781">
    <property type="entry name" value="DUF5723"/>
</dbReference>
<dbReference type="OrthoDB" id="9805336at2"/>
<dbReference type="RefSeq" id="WP_106566396.1">
    <property type="nucleotide sequence ID" value="NZ_PYGF01000002.1"/>
</dbReference>
<evidence type="ECO:0000313" key="3">
    <source>
        <dbReference type="Proteomes" id="UP000240708"/>
    </source>
</evidence>
<evidence type="ECO:0000313" key="2">
    <source>
        <dbReference type="EMBL" id="PSL06470.1"/>
    </source>
</evidence>
<feature type="domain" description="DUF5723" evidence="1">
    <location>
        <begin position="42"/>
        <end position="422"/>
    </location>
</feature>
<comment type="caution">
    <text evidence="2">The sequence shown here is derived from an EMBL/GenBank/DDBJ whole genome shotgun (WGS) entry which is preliminary data.</text>
</comment>
<organism evidence="2 3">
    <name type="scientific">Cecembia rubra</name>
    <dbReference type="NCBI Taxonomy" id="1485585"/>
    <lineage>
        <taxon>Bacteria</taxon>
        <taxon>Pseudomonadati</taxon>
        <taxon>Bacteroidota</taxon>
        <taxon>Cytophagia</taxon>
        <taxon>Cytophagales</taxon>
        <taxon>Cyclobacteriaceae</taxon>
        <taxon>Cecembia</taxon>
    </lineage>
</organism>
<dbReference type="Pfam" id="PF18990">
    <property type="entry name" value="DUF5723"/>
    <property type="match status" value="1"/>
</dbReference>
<accession>A0A2P8EAI0</accession>